<evidence type="ECO:0000313" key="3">
    <source>
        <dbReference type="Proteomes" id="UP000775547"/>
    </source>
</evidence>
<dbReference type="EMBL" id="JABCKV010000480">
    <property type="protein sequence ID" value="KAG5640842.1"/>
    <property type="molecule type" value="Genomic_DNA"/>
</dbReference>
<reference evidence="2" key="2">
    <citation type="submission" date="2021-10" db="EMBL/GenBank/DDBJ databases">
        <title>Phylogenomics reveals ancestral predisposition of the termite-cultivated fungus Termitomyces towards a domesticated lifestyle.</title>
        <authorList>
            <person name="Auxier B."/>
            <person name="Grum-Grzhimaylo A."/>
            <person name="Cardenas M.E."/>
            <person name="Lodge J.D."/>
            <person name="Laessoe T."/>
            <person name="Pedersen O."/>
            <person name="Smith M.E."/>
            <person name="Kuyper T.W."/>
            <person name="Franco-Molano E.A."/>
            <person name="Baroni T.J."/>
            <person name="Aanen D.K."/>
        </authorList>
    </citation>
    <scope>NUCLEOTIDE SEQUENCE</scope>
    <source>
        <strain evidence="2">AP01</strain>
        <tissue evidence="2">Mycelium</tissue>
    </source>
</reference>
<feature type="compositionally biased region" description="Basic and acidic residues" evidence="1">
    <location>
        <begin position="144"/>
        <end position="155"/>
    </location>
</feature>
<sequence>MAAPEEEVRYLETKTSGSSFDISLISDTSTNSPSSSYDEHSGLLALSTLLTFHPQNVSHEIDVFSPRPAYSDSLSSPRSLVGLGISGIPRKDGKPGEFDGLGLVSVRHSYYCNPFMADDEEDDGYTSPTPRRFHGHEDEADADEWVKEDVSDAVL</sequence>
<reference evidence="2" key="1">
    <citation type="submission" date="2020-07" db="EMBL/GenBank/DDBJ databases">
        <authorList>
            <person name="Nieuwenhuis M."/>
            <person name="Van De Peppel L.J.J."/>
        </authorList>
    </citation>
    <scope>NUCLEOTIDE SEQUENCE</scope>
    <source>
        <strain evidence="2">AP01</strain>
        <tissue evidence="2">Mycelium</tissue>
    </source>
</reference>
<organism evidence="2 3">
    <name type="scientific">Asterophora parasitica</name>
    <dbReference type="NCBI Taxonomy" id="117018"/>
    <lineage>
        <taxon>Eukaryota</taxon>
        <taxon>Fungi</taxon>
        <taxon>Dikarya</taxon>
        <taxon>Basidiomycota</taxon>
        <taxon>Agaricomycotina</taxon>
        <taxon>Agaricomycetes</taxon>
        <taxon>Agaricomycetidae</taxon>
        <taxon>Agaricales</taxon>
        <taxon>Tricholomatineae</taxon>
        <taxon>Lyophyllaceae</taxon>
        <taxon>Asterophora</taxon>
    </lineage>
</organism>
<evidence type="ECO:0000313" key="2">
    <source>
        <dbReference type="EMBL" id="KAG5640842.1"/>
    </source>
</evidence>
<evidence type="ECO:0000256" key="1">
    <source>
        <dbReference type="SAM" id="MobiDB-lite"/>
    </source>
</evidence>
<feature type="region of interest" description="Disordered" evidence="1">
    <location>
        <begin position="117"/>
        <end position="155"/>
    </location>
</feature>
<dbReference type="AlphaFoldDB" id="A0A9P7G5F3"/>
<gene>
    <name evidence="2" type="ORF">DXG03_006873</name>
</gene>
<name>A0A9P7G5F3_9AGAR</name>
<comment type="caution">
    <text evidence="2">The sequence shown here is derived from an EMBL/GenBank/DDBJ whole genome shotgun (WGS) entry which is preliminary data.</text>
</comment>
<keyword evidence="3" id="KW-1185">Reference proteome</keyword>
<accession>A0A9P7G5F3</accession>
<proteinExistence type="predicted"/>
<dbReference type="Proteomes" id="UP000775547">
    <property type="component" value="Unassembled WGS sequence"/>
</dbReference>
<protein>
    <submittedName>
        <fullName evidence="2">Uncharacterized protein</fullName>
    </submittedName>
</protein>
<dbReference type="OrthoDB" id="3057455at2759"/>